<protein>
    <recommendedName>
        <fullName evidence="3">HCP-like protein</fullName>
    </recommendedName>
</protein>
<keyword evidence="2" id="KW-1185">Reference proteome</keyword>
<sequence>MSTSTNIKDLSDNINWLEKSAEKGHERSMHKLALRYYNGKGTEKDMGMAFHWFQKAAKKDHERSMHSLAL</sequence>
<proteinExistence type="predicted"/>
<dbReference type="EMBL" id="JEMT01025671">
    <property type="protein sequence ID" value="EXX61362.1"/>
    <property type="molecule type" value="Genomic_DNA"/>
</dbReference>
<name>A0A015IVR4_RHIIW</name>
<dbReference type="InterPro" id="IPR011990">
    <property type="entry name" value="TPR-like_helical_dom_sf"/>
</dbReference>
<evidence type="ECO:0008006" key="3">
    <source>
        <dbReference type="Google" id="ProtNLM"/>
    </source>
</evidence>
<dbReference type="AlphaFoldDB" id="A0A015IVR4"/>
<reference evidence="1 2" key="1">
    <citation type="submission" date="2014-02" db="EMBL/GenBank/DDBJ databases">
        <title>Single nucleus genome sequencing reveals high similarity among nuclei of an endomycorrhizal fungus.</title>
        <authorList>
            <person name="Lin K."/>
            <person name="Geurts R."/>
            <person name="Zhang Z."/>
            <person name="Limpens E."/>
            <person name="Saunders D.G."/>
            <person name="Mu D."/>
            <person name="Pang E."/>
            <person name="Cao H."/>
            <person name="Cha H."/>
            <person name="Lin T."/>
            <person name="Zhou Q."/>
            <person name="Shang Y."/>
            <person name="Li Y."/>
            <person name="Ivanov S."/>
            <person name="Sharma T."/>
            <person name="Velzen R.V."/>
            <person name="Ruijter N.D."/>
            <person name="Aanen D.K."/>
            <person name="Win J."/>
            <person name="Kamoun S."/>
            <person name="Bisseling T."/>
            <person name="Huang S."/>
        </authorList>
    </citation>
    <scope>NUCLEOTIDE SEQUENCE [LARGE SCALE GENOMIC DNA]</scope>
    <source>
        <strain evidence="2">DAOM197198w</strain>
    </source>
</reference>
<dbReference type="OrthoDB" id="2384430at2759"/>
<comment type="caution">
    <text evidence="1">The sequence shown here is derived from an EMBL/GenBank/DDBJ whole genome shotgun (WGS) entry which is preliminary data.</text>
</comment>
<evidence type="ECO:0000313" key="2">
    <source>
        <dbReference type="Proteomes" id="UP000022910"/>
    </source>
</evidence>
<accession>A0A015IVR4</accession>
<dbReference type="HOGENOM" id="CLU_203409_0_0_1"/>
<organism evidence="1 2">
    <name type="scientific">Rhizophagus irregularis (strain DAOM 197198w)</name>
    <name type="common">Glomus intraradices</name>
    <dbReference type="NCBI Taxonomy" id="1432141"/>
    <lineage>
        <taxon>Eukaryota</taxon>
        <taxon>Fungi</taxon>
        <taxon>Fungi incertae sedis</taxon>
        <taxon>Mucoromycota</taxon>
        <taxon>Glomeromycotina</taxon>
        <taxon>Glomeromycetes</taxon>
        <taxon>Glomerales</taxon>
        <taxon>Glomeraceae</taxon>
        <taxon>Rhizophagus</taxon>
    </lineage>
</organism>
<dbReference type="SUPFAM" id="SSF81901">
    <property type="entry name" value="HCP-like"/>
    <property type="match status" value="1"/>
</dbReference>
<dbReference type="Pfam" id="PF08238">
    <property type="entry name" value="Sel1"/>
    <property type="match status" value="2"/>
</dbReference>
<dbReference type="Proteomes" id="UP000022910">
    <property type="component" value="Unassembled WGS sequence"/>
</dbReference>
<dbReference type="Gene3D" id="1.25.40.10">
    <property type="entry name" value="Tetratricopeptide repeat domain"/>
    <property type="match status" value="1"/>
</dbReference>
<gene>
    <name evidence="1" type="ORF">RirG_171860</name>
</gene>
<evidence type="ECO:0000313" key="1">
    <source>
        <dbReference type="EMBL" id="EXX61362.1"/>
    </source>
</evidence>
<dbReference type="SMART" id="SM00671">
    <property type="entry name" value="SEL1"/>
    <property type="match status" value="1"/>
</dbReference>
<dbReference type="InterPro" id="IPR006597">
    <property type="entry name" value="Sel1-like"/>
</dbReference>